<dbReference type="SMART" id="SM00702">
    <property type="entry name" value="P4Hc"/>
    <property type="match status" value="1"/>
</dbReference>
<dbReference type="PROSITE" id="PS51471">
    <property type="entry name" value="FE2OG_OXY"/>
    <property type="match status" value="1"/>
</dbReference>
<keyword evidence="3" id="KW-0223">Dioxygenase</keyword>
<dbReference type="GO" id="GO:0005783">
    <property type="term" value="C:endoplasmic reticulum"/>
    <property type="evidence" value="ECO:0007669"/>
    <property type="project" value="TreeGrafter"/>
</dbReference>
<dbReference type="InterPro" id="IPR005123">
    <property type="entry name" value="Oxoglu/Fe-dep_dioxygenase_dom"/>
</dbReference>
<evidence type="ECO:0000256" key="2">
    <source>
        <dbReference type="ARBA" id="ARBA00022723"/>
    </source>
</evidence>
<dbReference type="PANTHER" id="PTHR10869:SF236">
    <property type="entry name" value="PROLYL 4-HYDROXYLASE ALPHA SUBUNIT DOMAIN-CONTAINING PROTEIN"/>
    <property type="match status" value="1"/>
</dbReference>
<feature type="region of interest" description="Disordered" evidence="6">
    <location>
        <begin position="1"/>
        <end position="21"/>
    </location>
</feature>
<evidence type="ECO:0000313" key="8">
    <source>
        <dbReference type="EMBL" id="CAE0643912.1"/>
    </source>
</evidence>
<feature type="compositionally biased region" description="Polar residues" evidence="6">
    <location>
        <begin position="1"/>
        <end position="11"/>
    </location>
</feature>
<gene>
    <name evidence="8" type="ORF">LGLO00237_LOCUS416</name>
</gene>
<accession>A0A7S3Y860</accession>
<name>A0A7S3Y860_9EUKA</name>
<reference evidence="8" key="1">
    <citation type="submission" date="2021-01" db="EMBL/GenBank/DDBJ databases">
        <authorList>
            <person name="Corre E."/>
            <person name="Pelletier E."/>
            <person name="Niang G."/>
            <person name="Scheremetjew M."/>
            <person name="Finn R."/>
            <person name="Kale V."/>
            <person name="Holt S."/>
            <person name="Cochrane G."/>
            <person name="Meng A."/>
            <person name="Brown T."/>
            <person name="Cohen L."/>
        </authorList>
    </citation>
    <scope>NUCLEOTIDE SEQUENCE</scope>
    <source>
        <strain evidence="8">CCCM811</strain>
    </source>
</reference>
<comment type="cofactor">
    <cofactor evidence="1">
        <name>L-ascorbate</name>
        <dbReference type="ChEBI" id="CHEBI:38290"/>
    </cofactor>
</comment>
<protein>
    <recommendedName>
        <fullName evidence="7">Fe2OG dioxygenase domain-containing protein</fullName>
    </recommendedName>
</protein>
<evidence type="ECO:0000256" key="6">
    <source>
        <dbReference type="SAM" id="MobiDB-lite"/>
    </source>
</evidence>
<feature type="domain" description="Fe2OG dioxygenase" evidence="7">
    <location>
        <begin position="160"/>
        <end position="260"/>
    </location>
</feature>
<evidence type="ECO:0000256" key="1">
    <source>
        <dbReference type="ARBA" id="ARBA00001961"/>
    </source>
</evidence>
<proteinExistence type="predicted"/>
<dbReference type="GO" id="GO:0031418">
    <property type="term" value="F:L-ascorbic acid binding"/>
    <property type="evidence" value="ECO:0007669"/>
    <property type="project" value="InterPro"/>
</dbReference>
<dbReference type="AlphaFoldDB" id="A0A7S3Y860"/>
<organism evidence="8">
    <name type="scientific">Lotharella globosa</name>
    <dbReference type="NCBI Taxonomy" id="91324"/>
    <lineage>
        <taxon>Eukaryota</taxon>
        <taxon>Sar</taxon>
        <taxon>Rhizaria</taxon>
        <taxon>Cercozoa</taxon>
        <taxon>Chlorarachniophyceae</taxon>
        <taxon>Lotharella</taxon>
    </lineage>
</organism>
<dbReference type="EMBL" id="HBIV01000599">
    <property type="protein sequence ID" value="CAE0643912.1"/>
    <property type="molecule type" value="Transcribed_RNA"/>
</dbReference>
<dbReference type="Pfam" id="PF13640">
    <property type="entry name" value="2OG-FeII_Oxy_3"/>
    <property type="match status" value="1"/>
</dbReference>
<dbReference type="Gene3D" id="2.60.120.620">
    <property type="entry name" value="q2cbj1_9rhob like domain"/>
    <property type="match status" value="1"/>
</dbReference>
<evidence type="ECO:0000256" key="3">
    <source>
        <dbReference type="ARBA" id="ARBA00022964"/>
    </source>
</evidence>
<evidence type="ECO:0000256" key="5">
    <source>
        <dbReference type="ARBA" id="ARBA00023004"/>
    </source>
</evidence>
<keyword evidence="4" id="KW-0560">Oxidoreductase</keyword>
<dbReference type="GO" id="GO:0004656">
    <property type="term" value="F:procollagen-proline 4-dioxygenase activity"/>
    <property type="evidence" value="ECO:0007669"/>
    <property type="project" value="TreeGrafter"/>
</dbReference>
<evidence type="ECO:0000259" key="7">
    <source>
        <dbReference type="PROSITE" id="PS51471"/>
    </source>
</evidence>
<dbReference type="GO" id="GO:0005506">
    <property type="term" value="F:iron ion binding"/>
    <property type="evidence" value="ECO:0007669"/>
    <property type="project" value="InterPro"/>
</dbReference>
<keyword evidence="5" id="KW-0408">Iron</keyword>
<dbReference type="PANTHER" id="PTHR10869">
    <property type="entry name" value="PROLYL 4-HYDROXYLASE ALPHA SUBUNIT"/>
    <property type="match status" value="1"/>
</dbReference>
<dbReference type="InterPro" id="IPR006620">
    <property type="entry name" value="Pro_4_hyd_alph"/>
</dbReference>
<dbReference type="InterPro" id="IPR045054">
    <property type="entry name" value="P4HA-like"/>
</dbReference>
<sequence>MGNRHLQNPEATMSDCKEGSAGASKSFKAETKFKVIGKESGISINSTDIDPIRWGNHEKQARKIKKEILTQVPGAFVLKNVLTPSECKQFVDVSEKMGYVGALLTTSRGMVQDDMRNNKRVIYQTPIEFLRDTVWKRIETMCPEEVILNRGKFKWKRCGLNERIRFYRYTGGESFQPHFDGCYPRNDKERSFLTIIIYLNDDKERKGGETNFMIGRSKIKVQPQEGKALLFYHSHPQSPLHEGSEVTAGSKYVLRSDVMYKLVE</sequence>
<evidence type="ECO:0000256" key="4">
    <source>
        <dbReference type="ARBA" id="ARBA00023002"/>
    </source>
</evidence>
<keyword evidence="2" id="KW-0479">Metal-binding</keyword>
<dbReference type="InterPro" id="IPR044862">
    <property type="entry name" value="Pro_4_hyd_alph_FE2OG_OXY"/>
</dbReference>